<evidence type="ECO:0000313" key="3">
    <source>
        <dbReference type="EMBL" id="JAS82070.1"/>
    </source>
</evidence>
<protein>
    <recommendedName>
        <fullName evidence="2">Peptidase S1 domain-containing protein</fullName>
    </recommendedName>
</protein>
<dbReference type="PROSITE" id="PS00134">
    <property type="entry name" value="TRYPSIN_HIS"/>
    <property type="match status" value="1"/>
</dbReference>
<reference evidence="3" key="1">
    <citation type="submission" date="2015-11" db="EMBL/GenBank/DDBJ databases">
        <title>De novo transcriptome assembly of four potential Pierce s Disease insect vectors from Arizona vineyards.</title>
        <authorList>
            <person name="Tassone E.E."/>
        </authorList>
    </citation>
    <scope>NUCLEOTIDE SEQUENCE</scope>
</reference>
<accession>A0A1B6I597</accession>
<dbReference type="GO" id="GO:0004252">
    <property type="term" value="F:serine-type endopeptidase activity"/>
    <property type="evidence" value="ECO:0007669"/>
    <property type="project" value="InterPro"/>
</dbReference>
<feature type="domain" description="Peptidase S1" evidence="2">
    <location>
        <begin position="100"/>
        <end position="144"/>
    </location>
</feature>
<dbReference type="InterPro" id="IPR043504">
    <property type="entry name" value="Peptidase_S1_PA_chymotrypsin"/>
</dbReference>
<dbReference type="PANTHER" id="PTHR24258">
    <property type="entry name" value="SERINE PROTEASE-RELATED"/>
    <property type="match status" value="1"/>
</dbReference>
<feature type="non-terminal residue" evidence="3">
    <location>
        <position position="151"/>
    </location>
</feature>
<evidence type="ECO:0000256" key="1">
    <source>
        <dbReference type="SAM" id="SignalP"/>
    </source>
</evidence>
<dbReference type="Gene3D" id="2.40.10.10">
    <property type="entry name" value="Trypsin-like serine proteases"/>
    <property type="match status" value="1"/>
</dbReference>
<dbReference type="InterPro" id="IPR018114">
    <property type="entry name" value="TRYPSIN_HIS"/>
</dbReference>
<sequence>SHTCAKATKLRAKPRDTKMVAVMVSLLVLAAPALAVETVQTCQCMEYWTCVLGGGMPTTYCGLTESSVCCFPRPPRLGSHSHSSCGRKGADSGIKGVAGAGEWPWHAAILEKDNAVYVCGASLIDESWVLTAAHCVEKFIRSIQLLKVRLG</sequence>
<dbReference type="InterPro" id="IPR009003">
    <property type="entry name" value="Peptidase_S1_PA"/>
</dbReference>
<feature type="non-terminal residue" evidence="3">
    <location>
        <position position="1"/>
    </location>
</feature>
<proteinExistence type="predicted"/>
<name>A0A1B6I597_9HEMI</name>
<dbReference type="GO" id="GO:0006508">
    <property type="term" value="P:proteolysis"/>
    <property type="evidence" value="ECO:0007669"/>
    <property type="project" value="InterPro"/>
</dbReference>
<evidence type="ECO:0000259" key="2">
    <source>
        <dbReference type="Pfam" id="PF00089"/>
    </source>
</evidence>
<gene>
    <name evidence="3" type="ORF">g.4220</name>
</gene>
<feature type="chain" id="PRO_5008584791" description="Peptidase S1 domain-containing protein" evidence="1">
    <location>
        <begin position="36"/>
        <end position="151"/>
    </location>
</feature>
<keyword evidence="1" id="KW-0732">Signal</keyword>
<dbReference type="EMBL" id="GECU01025636">
    <property type="protein sequence ID" value="JAS82070.1"/>
    <property type="molecule type" value="Transcribed_RNA"/>
</dbReference>
<dbReference type="InterPro" id="IPR001254">
    <property type="entry name" value="Trypsin_dom"/>
</dbReference>
<dbReference type="Pfam" id="PF00089">
    <property type="entry name" value="Trypsin"/>
    <property type="match status" value="1"/>
</dbReference>
<dbReference type="SUPFAM" id="SSF50494">
    <property type="entry name" value="Trypsin-like serine proteases"/>
    <property type="match status" value="1"/>
</dbReference>
<feature type="signal peptide" evidence="1">
    <location>
        <begin position="1"/>
        <end position="35"/>
    </location>
</feature>
<dbReference type="AlphaFoldDB" id="A0A1B6I597"/>
<dbReference type="PANTHER" id="PTHR24258:SF140">
    <property type="entry name" value="BCDNA.GH08420-RELATED"/>
    <property type="match status" value="1"/>
</dbReference>
<organism evidence="3">
    <name type="scientific">Homalodisca liturata</name>
    <dbReference type="NCBI Taxonomy" id="320908"/>
    <lineage>
        <taxon>Eukaryota</taxon>
        <taxon>Metazoa</taxon>
        <taxon>Ecdysozoa</taxon>
        <taxon>Arthropoda</taxon>
        <taxon>Hexapoda</taxon>
        <taxon>Insecta</taxon>
        <taxon>Pterygota</taxon>
        <taxon>Neoptera</taxon>
        <taxon>Paraneoptera</taxon>
        <taxon>Hemiptera</taxon>
        <taxon>Auchenorrhyncha</taxon>
        <taxon>Membracoidea</taxon>
        <taxon>Cicadellidae</taxon>
        <taxon>Cicadellinae</taxon>
        <taxon>Proconiini</taxon>
        <taxon>Homalodisca</taxon>
    </lineage>
</organism>